<accession>A0A2P8CEH0</accession>
<proteinExistence type="predicted"/>
<keyword evidence="1" id="KW-0812">Transmembrane</keyword>
<name>A0A2P8CEH0_9BACT</name>
<feature type="transmembrane region" description="Helical" evidence="1">
    <location>
        <begin position="118"/>
        <end position="139"/>
    </location>
</feature>
<keyword evidence="1" id="KW-0472">Membrane</keyword>
<evidence type="ECO:0000313" key="5">
    <source>
        <dbReference type="Proteomes" id="UP000396862"/>
    </source>
</evidence>
<reference evidence="2 5" key="2">
    <citation type="submission" date="2019-10" db="EMBL/GenBank/DDBJ databases">
        <title>Prolixibacter strains distinguished by the presence of nitrate reductase genes were adept at nitrate-dependent anaerobic corrosion of metallic iron and carbon steel.</title>
        <authorList>
            <person name="Iino T."/>
            <person name="Shono N."/>
            <person name="Ito K."/>
            <person name="Nakamura R."/>
            <person name="Sueoka K."/>
            <person name="Harayama S."/>
            <person name="Ohkuma M."/>
        </authorList>
    </citation>
    <scope>NUCLEOTIDE SEQUENCE [LARGE SCALE GENOMIC DNA]</scope>
    <source>
        <strain evidence="2 5">MIC1-1</strain>
    </source>
</reference>
<feature type="transmembrane region" description="Helical" evidence="1">
    <location>
        <begin position="12"/>
        <end position="32"/>
    </location>
</feature>
<dbReference type="EMBL" id="PYGC01000004">
    <property type="protein sequence ID" value="PSK83373.1"/>
    <property type="molecule type" value="Genomic_DNA"/>
</dbReference>
<reference evidence="3 4" key="1">
    <citation type="submission" date="2018-03" db="EMBL/GenBank/DDBJ databases">
        <title>Genomic Encyclopedia of Archaeal and Bacterial Type Strains, Phase II (KMG-II): from individual species to whole genera.</title>
        <authorList>
            <person name="Goeker M."/>
        </authorList>
    </citation>
    <scope>NUCLEOTIDE SEQUENCE [LARGE SCALE GENOMIC DNA]</scope>
    <source>
        <strain evidence="3 4">DSM 27267</strain>
    </source>
</reference>
<dbReference type="EMBL" id="BLAU01000001">
    <property type="protein sequence ID" value="GET21746.1"/>
    <property type="molecule type" value="Genomic_DNA"/>
</dbReference>
<dbReference type="Proteomes" id="UP000396862">
    <property type="component" value="Unassembled WGS sequence"/>
</dbReference>
<keyword evidence="1" id="KW-1133">Transmembrane helix</keyword>
<gene>
    <name evidence="3" type="ORF">CLV93_104303</name>
    <name evidence="2" type="ORF">JCM18694_19920</name>
</gene>
<feature type="transmembrane region" description="Helical" evidence="1">
    <location>
        <begin position="52"/>
        <end position="73"/>
    </location>
</feature>
<protein>
    <recommendedName>
        <fullName evidence="6">Ferric reductase like protein</fullName>
    </recommendedName>
</protein>
<comment type="caution">
    <text evidence="3">The sequence shown here is derived from an EMBL/GenBank/DDBJ whole genome shotgun (WGS) entry which is preliminary data.</text>
</comment>
<feature type="transmembrane region" description="Helical" evidence="1">
    <location>
        <begin position="243"/>
        <end position="266"/>
    </location>
</feature>
<evidence type="ECO:0000313" key="4">
    <source>
        <dbReference type="Proteomes" id="UP000240621"/>
    </source>
</evidence>
<evidence type="ECO:0000313" key="3">
    <source>
        <dbReference type="EMBL" id="PSK83373.1"/>
    </source>
</evidence>
<evidence type="ECO:0008006" key="6">
    <source>
        <dbReference type="Google" id="ProtNLM"/>
    </source>
</evidence>
<dbReference type="RefSeq" id="WP_106542159.1">
    <property type="nucleotide sequence ID" value="NZ_BLAU01000001.1"/>
</dbReference>
<evidence type="ECO:0000256" key="1">
    <source>
        <dbReference type="SAM" id="Phobius"/>
    </source>
</evidence>
<organism evidence="3 4">
    <name type="scientific">Prolixibacter denitrificans</name>
    <dbReference type="NCBI Taxonomy" id="1541063"/>
    <lineage>
        <taxon>Bacteria</taxon>
        <taxon>Pseudomonadati</taxon>
        <taxon>Bacteroidota</taxon>
        <taxon>Bacteroidia</taxon>
        <taxon>Marinilabiliales</taxon>
        <taxon>Prolixibacteraceae</taxon>
        <taxon>Prolixibacter</taxon>
    </lineage>
</organism>
<sequence length="267" mass="31021">MSPKAHKVYIGTFVVIVVVITAALTIVGYSYYTTPIVDRFHHPDYNLLKPSGILGHGYGIVGTLLIIAGIATYMMRKRMRMFSRWGRLKHWLEFHIFLCTLGAILILFHTSFKFGGIVSASFWSMVAVVISGVIGRYIYIQIPHTIEGREMNLHEVHSLQEGIERKLRTDYGVEEQVFASLKENRRAAIRLLKKESRKKGMRGKEMRKAIRLLKTEDKLTGRIKRLEKMQNLFRYWHIAHQPFALIMLIIMVIHVTVTILFGYRWIF</sequence>
<dbReference type="Proteomes" id="UP000240621">
    <property type="component" value="Unassembled WGS sequence"/>
</dbReference>
<dbReference type="OrthoDB" id="1428553at2"/>
<dbReference type="AlphaFoldDB" id="A0A2P8CEH0"/>
<keyword evidence="5" id="KW-1185">Reference proteome</keyword>
<feature type="transmembrane region" description="Helical" evidence="1">
    <location>
        <begin position="94"/>
        <end position="112"/>
    </location>
</feature>
<evidence type="ECO:0000313" key="2">
    <source>
        <dbReference type="EMBL" id="GET21746.1"/>
    </source>
</evidence>